<keyword evidence="2" id="KW-0812">Transmembrane</keyword>
<feature type="transmembrane region" description="Helical" evidence="2">
    <location>
        <begin position="223"/>
        <end position="250"/>
    </location>
</feature>
<name>A0AAD7NI58_9AGAR</name>
<feature type="compositionally biased region" description="Pro residues" evidence="1">
    <location>
        <begin position="136"/>
        <end position="147"/>
    </location>
</feature>
<evidence type="ECO:0000313" key="3">
    <source>
        <dbReference type="EMBL" id="KAJ7761414.1"/>
    </source>
</evidence>
<feature type="region of interest" description="Disordered" evidence="1">
    <location>
        <begin position="122"/>
        <end position="147"/>
    </location>
</feature>
<reference evidence="3" key="1">
    <citation type="submission" date="2023-03" db="EMBL/GenBank/DDBJ databases">
        <title>Massive genome expansion in bonnet fungi (Mycena s.s.) driven by repeated elements and novel gene families across ecological guilds.</title>
        <authorList>
            <consortium name="Lawrence Berkeley National Laboratory"/>
            <person name="Harder C.B."/>
            <person name="Miyauchi S."/>
            <person name="Viragh M."/>
            <person name="Kuo A."/>
            <person name="Thoen E."/>
            <person name="Andreopoulos B."/>
            <person name="Lu D."/>
            <person name="Skrede I."/>
            <person name="Drula E."/>
            <person name="Henrissat B."/>
            <person name="Morin E."/>
            <person name="Kohler A."/>
            <person name="Barry K."/>
            <person name="LaButti K."/>
            <person name="Morin E."/>
            <person name="Salamov A."/>
            <person name="Lipzen A."/>
            <person name="Mereny Z."/>
            <person name="Hegedus B."/>
            <person name="Baldrian P."/>
            <person name="Stursova M."/>
            <person name="Weitz H."/>
            <person name="Taylor A."/>
            <person name="Grigoriev I.V."/>
            <person name="Nagy L.G."/>
            <person name="Martin F."/>
            <person name="Kauserud H."/>
        </authorList>
    </citation>
    <scope>NUCLEOTIDE SEQUENCE</scope>
    <source>
        <strain evidence="3">CBHHK182m</strain>
    </source>
</reference>
<organism evidence="3 4">
    <name type="scientific">Mycena metata</name>
    <dbReference type="NCBI Taxonomy" id="1033252"/>
    <lineage>
        <taxon>Eukaryota</taxon>
        <taxon>Fungi</taxon>
        <taxon>Dikarya</taxon>
        <taxon>Basidiomycota</taxon>
        <taxon>Agaricomycotina</taxon>
        <taxon>Agaricomycetes</taxon>
        <taxon>Agaricomycetidae</taxon>
        <taxon>Agaricales</taxon>
        <taxon>Marasmiineae</taxon>
        <taxon>Mycenaceae</taxon>
        <taxon>Mycena</taxon>
    </lineage>
</organism>
<sequence length="410" mass="45469">MSATAANNSTTNNTFPAEQIDLGQLPMATGGGFSSARYSPRLVKVVSLIHDVDYNNTQNSAPFPPRVKLTLGQLFRNLFGNNEADPVKVTPGIILSRAWSILVILFLGVLLLLPSDGGSNSLNPADHIQDDSDQRPTPPPVAPPVPRPRVKLTAWRILNTSVLVILGTYKAVSAYLGQTVAPSDLDWAIGVLWALISYWLSIVEQEAPSVAPWFFIVDLSRPMRLWAAVSILAVAGGMYWSVIYGIMVFMFAHPINWSMLRFVSVGLIGFLDPLLFGLAALTLSMTYGPQLHQFFKNLRFSQSPLKDLFRRSDWEQSLFELFISISIFLFSPIGMIILLKTRHSHRMEDESELVNMFLLGITIPCHGMVTQHWVETDGGGFNRGETSFTSTDVICFLDPIVLRTLFVPLS</sequence>
<protein>
    <submittedName>
        <fullName evidence="3">Uncharacterized protein</fullName>
    </submittedName>
</protein>
<dbReference type="EMBL" id="JARKIB010000035">
    <property type="protein sequence ID" value="KAJ7761414.1"/>
    <property type="molecule type" value="Genomic_DNA"/>
</dbReference>
<evidence type="ECO:0000256" key="1">
    <source>
        <dbReference type="SAM" id="MobiDB-lite"/>
    </source>
</evidence>
<proteinExistence type="predicted"/>
<keyword evidence="4" id="KW-1185">Reference proteome</keyword>
<feature type="transmembrane region" description="Helical" evidence="2">
    <location>
        <begin position="94"/>
        <end position="113"/>
    </location>
</feature>
<comment type="caution">
    <text evidence="3">The sequence shown here is derived from an EMBL/GenBank/DDBJ whole genome shotgun (WGS) entry which is preliminary data.</text>
</comment>
<evidence type="ECO:0000256" key="2">
    <source>
        <dbReference type="SAM" id="Phobius"/>
    </source>
</evidence>
<accession>A0AAD7NI58</accession>
<keyword evidence="2" id="KW-0472">Membrane</keyword>
<gene>
    <name evidence="3" type="ORF">B0H16DRAFT_1456167</name>
</gene>
<evidence type="ECO:0000313" key="4">
    <source>
        <dbReference type="Proteomes" id="UP001215598"/>
    </source>
</evidence>
<dbReference type="Proteomes" id="UP001215598">
    <property type="component" value="Unassembled WGS sequence"/>
</dbReference>
<feature type="transmembrane region" description="Helical" evidence="2">
    <location>
        <begin position="318"/>
        <end position="339"/>
    </location>
</feature>
<feature type="transmembrane region" description="Helical" evidence="2">
    <location>
        <begin position="262"/>
        <end position="287"/>
    </location>
</feature>
<dbReference type="AlphaFoldDB" id="A0AAD7NI58"/>
<keyword evidence="2" id="KW-1133">Transmembrane helix</keyword>